<dbReference type="PANTHER" id="PTHR24567">
    <property type="entry name" value="CRP FAMILY TRANSCRIPTIONAL REGULATORY PROTEIN"/>
    <property type="match status" value="1"/>
</dbReference>
<gene>
    <name evidence="6" type="ORF">GCM10011363_18600</name>
</gene>
<evidence type="ECO:0000313" key="6">
    <source>
        <dbReference type="EMBL" id="GGC02291.1"/>
    </source>
</evidence>
<dbReference type="EMBL" id="BMFC01000003">
    <property type="protein sequence ID" value="GGC02291.1"/>
    <property type="molecule type" value="Genomic_DNA"/>
</dbReference>
<dbReference type="PROSITE" id="PS51063">
    <property type="entry name" value="HTH_CRP_2"/>
    <property type="match status" value="1"/>
</dbReference>
<keyword evidence="2" id="KW-0238">DNA-binding</keyword>
<dbReference type="SMART" id="SM00100">
    <property type="entry name" value="cNMP"/>
    <property type="match status" value="1"/>
</dbReference>
<keyword evidence="3" id="KW-0804">Transcription</keyword>
<dbReference type="Proteomes" id="UP000645462">
    <property type="component" value="Unassembled WGS sequence"/>
</dbReference>
<evidence type="ECO:0000256" key="2">
    <source>
        <dbReference type="ARBA" id="ARBA00023125"/>
    </source>
</evidence>
<evidence type="ECO:0000259" key="4">
    <source>
        <dbReference type="PROSITE" id="PS50042"/>
    </source>
</evidence>
<dbReference type="Pfam" id="PF13545">
    <property type="entry name" value="HTH_Crp_2"/>
    <property type="match status" value="1"/>
</dbReference>
<dbReference type="InterPro" id="IPR050397">
    <property type="entry name" value="Env_Response_Regulators"/>
</dbReference>
<evidence type="ECO:0000259" key="5">
    <source>
        <dbReference type="PROSITE" id="PS51063"/>
    </source>
</evidence>
<evidence type="ECO:0000256" key="1">
    <source>
        <dbReference type="ARBA" id="ARBA00023015"/>
    </source>
</evidence>
<organism evidence="6 7">
    <name type="scientific">Marivita lacus</name>
    <dbReference type="NCBI Taxonomy" id="1323742"/>
    <lineage>
        <taxon>Bacteria</taxon>
        <taxon>Pseudomonadati</taxon>
        <taxon>Pseudomonadota</taxon>
        <taxon>Alphaproteobacteria</taxon>
        <taxon>Rhodobacterales</taxon>
        <taxon>Roseobacteraceae</taxon>
        <taxon>Marivita</taxon>
    </lineage>
</organism>
<protein>
    <submittedName>
        <fullName evidence="6">Crp/Fnr family transcriptional regulator</fullName>
    </submittedName>
</protein>
<sequence>MADKVWIERFHGLSSLPDAVKAQLVAESAVMKVPAGTAVFGPGAMPDNLLFLLNGRVRVQQTSESGRDIVLYRVEAGESCVLTTACMLAHEPYSAEGVTETDVTAVAIPRGAFDRLMASSQDFRDFVLTAYARRITDLFRVIDDVAFGRIDVRLAGRLLALALGGDELATTHQQLAAELGTAREVISRVLHDFQKRGFIAQSRGRITLLDCDKIAKLAESA</sequence>
<dbReference type="Gene3D" id="2.60.120.10">
    <property type="entry name" value="Jelly Rolls"/>
    <property type="match status" value="1"/>
</dbReference>
<name>A0ABQ1KMD7_9RHOB</name>
<dbReference type="RefSeq" id="WP_188481742.1">
    <property type="nucleotide sequence ID" value="NZ_BMFC01000003.1"/>
</dbReference>
<reference evidence="7" key="1">
    <citation type="journal article" date="2019" name="Int. J. Syst. Evol. Microbiol.">
        <title>The Global Catalogue of Microorganisms (GCM) 10K type strain sequencing project: providing services to taxonomists for standard genome sequencing and annotation.</title>
        <authorList>
            <consortium name="The Broad Institute Genomics Platform"/>
            <consortium name="The Broad Institute Genome Sequencing Center for Infectious Disease"/>
            <person name="Wu L."/>
            <person name="Ma J."/>
        </authorList>
    </citation>
    <scope>NUCLEOTIDE SEQUENCE [LARGE SCALE GENOMIC DNA]</scope>
    <source>
        <strain evidence="7">CGMCC 1.12478</strain>
    </source>
</reference>
<keyword evidence="1" id="KW-0805">Transcription regulation</keyword>
<dbReference type="InterPro" id="IPR036390">
    <property type="entry name" value="WH_DNA-bd_sf"/>
</dbReference>
<feature type="domain" description="HTH crp-type" evidence="5">
    <location>
        <begin position="148"/>
        <end position="212"/>
    </location>
</feature>
<evidence type="ECO:0000256" key="3">
    <source>
        <dbReference type="ARBA" id="ARBA00023163"/>
    </source>
</evidence>
<dbReference type="CDD" id="cd00038">
    <property type="entry name" value="CAP_ED"/>
    <property type="match status" value="1"/>
</dbReference>
<accession>A0ABQ1KMD7</accession>
<dbReference type="PANTHER" id="PTHR24567:SF74">
    <property type="entry name" value="HTH-TYPE TRANSCRIPTIONAL REGULATOR ARCR"/>
    <property type="match status" value="1"/>
</dbReference>
<feature type="domain" description="Cyclic nucleotide-binding" evidence="4">
    <location>
        <begin position="12"/>
        <end position="134"/>
    </location>
</feature>
<evidence type="ECO:0000313" key="7">
    <source>
        <dbReference type="Proteomes" id="UP000645462"/>
    </source>
</evidence>
<dbReference type="Pfam" id="PF00027">
    <property type="entry name" value="cNMP_binding"/>
    <property type="match status" value="1"/>
</dbReference>
<dbReference type="SUPFAM" id="SSF46785">
    <property type="entry name" value="Winged helix' DNA-binding domain"/>
    <property type="match status" value="1"/>
</dbReference>
<comment type="caution">
    <text evidence="6">The sequence shown here is derived from an EMBL/GenBank/DDBJ whole genome shotgun (WGS) entry which is preliminary data.</text>
</comment>
<dbReference type="SMART" id="SM00419">
    <property type="entry name" value="HTH_CRP"/>
    <property type="match status" value="1"/>
</dbReference>
<proteinExistence type="predicted"/>
<dbReference type="Gene3D" id="1.10.10.10">
    <property type="entry name" value="Winged helix-like DNA-binding domain superfamily/Winged helix DNA-binding domain"/>
    <property type="match status" value="1"/>
</dbReference>
<dbReference type="InterPro" id="IPR036388">
    <property type="entry name" value="WH-like_DNA-bd_sf"/>
</dbReference>
<dbReference type="InterPro" id="IPR000595">
    <property type="entry name" value="cNMP-bd_dom"/>
</dbReference>
<dbReference type="InterPro" id="IPR018490">
    <property type="entry name" value="cNMP-bd_dom_sf"/>
</dbReference>
<dbReference type="InterPro" id="IPR014710">
    <property type="entry name" value="RmlC-like_jellyroll"/>
</dbReference>
<keyword evidence="7" id="KW-1185">Reference proteome</keyword>
<dbReference type="PROSITE" id="PS50042">
    <property type="entry name" value="CNMP_BINDING_3"/>
    <property type="match status" value="1"/>
</dbReference>
<dbReference type="InterPro" id="IPR012318">
    <property type="entry name" value="HTH_CRP"/>
</dbReference>
<dbReference type="SUPFAM" id="SSF51206">
    <property type="entry name" value="cAMP-binding domain-like"/>
    <property type="match status" value="1"/>
</dbReference>